<proteinExistence type="predicted"/>
<organism evidence="1 2">
    <name type="scientific">Leptospira kirschneri serovar Pomona</name>
    <dbReference type="NCBI Taxonomy" id="561005"/>
    <lineage>
        <taxon>Bacteria</taxon>
        <taxon>Pseudomonadati</taxon>
        <taxon>Spirochaetota</taxon>
        <taxon>Spirochaetia</taxon>
        <taxon>Leptospirales</taxon>
        <taxon>Leptospiraceae</taxon>
        <taxon>Leptospira</taxon>
    </lineage>
</organism>
<dbReference type="EMBL" id="MVIT01000078">
    <property type="protein sequence ID" value="OOV39884.1"/>
    <property type="molecule type" value="Genomic_DNA"/>
</dbReference>
<comment type="caution">
    <text evidence="1">The sequence shown here is derived from an EMBL/GenBank/DDBJ whole genome shotgun (WGS) entry which is preliminary data.</text>
</comment>
<name>A0A1T1DGA2_9LEPT</name>
<evidence type="ECO:0000313" key="2">
    <source>
        <dbReference type="Proteomes" id="UP000191008"/>
    </source>
</evidence>
<gene>
    <name evidence="1" type="ORF">B1J93_20080</name>
</gene>
<dbReference type="Proteomes" id="UP000191008">
    <property type="component" value="Unassembled WGS sequence"/>
</dbReference>
<protein>
    <submittedName>
        <fullName evidence="1">Uncharacterized protein</fullName>
    </submittedName>
</protein>
<sequence length="59" mass="7397">MLSFLCRYLIGELFVRDFIYDFLNFNHLEYSKLYFIMNYKTSRNYFFSSKDNWVEVLKL</sequence>
<evidence type="ECO:0000313" key="1">
    <source>
        <dbReference type="EMBL" id="OOV39884.1"/>
    </source>
</evidence>
<accession>A0A1T1DGA2</accession>
<dbReference type="AlphaFoldDB" id="A0A1T1DGA2"/>
<reference evidence="1 2" key="1">
    <citation type="submission" date="2017-02" db="EMBL/GenBank/DDBJ databases">
        <title>Comparative genomic analysis of Brazilian Leptospira kirschneri strains of different serogroups.</title>
        <authorList>
            <person name="Moreno L.Z."/>
            <person name="Miraglia F."/>
            <person name="Kremer F.S."/>
            <person name="Eslabao M.R."/>
            <person name="Lilenbaum W."/>
            <person name="Dellagostin O.A."/>
            <person name="Moreno A.M."/>
        </authorList>
    </citation>
    <scope>NUCLEOTIDE SEQUENCE [LARGE SCALE GENOMIC DNA]</scope>
    <source>
        <strain evidence="1 2">M110/06</strain>
    </source>
</reference>
<dbReference type="RefSeq" id="WP_085976665.1">
    <property type="nucleotide sequence ID" value="NZ_MVIT01000078.1"/>
</dbReference>